<protein>
    <submittedName>
        <fullName evidence="1">Uncharacterized protein</fullName>
    </submittedName>
</protein>
<evidence type="ECO:0000313" key="2">
    <source>
        <dbReference type="Proteomes" id="UP000613011"/>
    </source>
</evidence>
<accession>A0A936ZXZ0</accession>
<gene>
    <name evidence="1" type="ORF">JI739_19465</name>
</gene>
<proteinExistence type="predicted"/>
<name>A0A936ZXZ0_9BURK</name>
<dbReference type="RefSeq" id="WP_201685601.1">
    <property type="nucleotide sequence ID" value="NZ_JAEQNA010000008.1"/>
</dbReference>
<dbReference type="AlphaFoldDB" id="A0A936ZXZ0"/>
<organism evidence="1 2">
    <name type="scientific">Ramlibacter aurantiacus</name>
    <dbReference type="NCBI Taxonomy" id="2801330"/>
    <lineage>
        <taxon>Bacteria</taxon>
        <taxon>Pseudomonadati</taxon>
        <taxon>Pseudomonadota</taxon>
        <taxon>Betaproteobacteria</taxon>
        <taxon>Burkholderiales</taxon>
        <taxon>Comamonadaceae</taxon>
        <taxon>Ramlibacter</taxon>
    </lineage>
</organism>
<sequence>MRAPLGALLTAALAVSGCASSVYEGKYAWHDGWRKGKVVRVAEASQLGGRHAMDCRYKMGPQELAGTRFAVVAVRGAGRTTRAVVPLAAGSPEPASGDLVYANVRTCNASGLLTRSTSGSSGT</sequence>
<dbReference type="Proteomes" id="UP000613011">
    <property type="component" value="Unassembled WGS sequence"/>
</dbReference>
<reference evidence="1" key="1">
    <citation type="submission" date="2021-01" db="EMBL/GenBank/DDBJ databases">
        <title>Ramlibacter sp. strain AW1 16S ribosomal RNA gene Genome sequencing and assembly.</title>
        <authorList>
            <person name="Kang M."/>
        </authorList>
    </citation>
    <scope>NUCLEOTIDE SEQUENCE</scope>
    <source>
        <strain evidence="1">AW1</strain>
    </source>
</reference>
<dbReference type="EMBL" id="JAEQNA010000008">
    <property type="protein sequence ID" value="MBL0422534.1"/>
    <property type="molecule type" value="Genomic_DNA"/>
</dbReference>
<keyword evidence="2" id="KW-1185">Reference proteome</keyword>
<dbReference type="PROSITE" id="PS51257">
    <property type="entry name" value="PROKAR_LIPOPROTEIN"/>
    <property type="match status" value="1"/>
</dbReference>
<evidence type="ECO:0000313" key="1">
    <source>
        <dbReference type="EMBL" id="MBL0422534.1"/>
    </source>
</evidence>
<comment type="caution">
    <text evidence="1">The sequence shown here is derived from an EMBL/GenBank/DDBJ whole genome shotgun (WGS) entry which is preliminary data.</text>
</comment>